<dbReference type="Proteomes" id="UP001628281">
    <property type="component" value="Unassembled WGS sequence"/>
</dbReference>
<name>A0ABW8VDM0_9PROT</name>
<proteinExistence type="predicted"/>
<evidence type="ECO:0000313" key="1">
    <source>
        <dbReference type="EMBL" id="MFL7904490.1"/>
    </source>
</evidence>
<reference evidence="1 2" key="1">
    <citation type="submission" date="2024-11" db="EMBL/GenBank/DDBJ databases">
        <title>Draft genome sequences of two bacteria associated to sugarcane roots in Colombia.</title>
        <authorList>
            <person name="Pardo-Diaz S."/>
            <person name="Masmela-Mendoza J."/>
            <person name="Delgadillo-Duran P."/>
            <person name="Bautista E.J."/>
            <person name="Rojas-Tapias D.F."/>
        </authorList>
    </citation>
    <scope>NUCLEOTIDE SEQUENCE [LARGE SCALE GENOMIC DNA]</scope>
    <source>
        <strain evidence="1 2">Ap18</strain>
    </source>
</reference>
<dbReference type="RefSeq" id="WP_407825360.1">
    <property type="nucleotide sequence ID" value="NZ_JBJLSN010000050.1"/>
</dbReference>
<protein>
    <recommendedName>
        <fullName evidence="3">Transposase IS204/IS1001/IS1096/IS1165 zinc-finger domain-containing protein</fullName>
    </recommendedName>
</protein>
<gene>
    <name evidence="1" type="ORF">ACJ41P_25405</name>
</gene>
<evidence type="ECO:0008006" key="3">
    <source>
        <dbReference type="Google" id="ProtNLM"/>
    </source>
</evidence>
<dbReference type="EMBL" id="JBJLSN010000050">
    <property type="protein sequence ID" value="MFL7904490.1"/>
    <property type="molecule type" value="Genomic_DNA"/>
</dbReference>
<sequence>MILRLQLRRFLCMKAGCLKRTFAERLPGVVRPSARCSERLADIQRHVTLAPSGTPELAMSVVARCWMR</sequence>
<comment type="caution">
    <text evidence="1">The sequence shown here is derived from an EMBL/GenBank/DDBJ whole genome shotgun (WGS) entry which is preliminary data.</text>
</comment>
<evidence type="ECO:0000313" key="2">
    <source>
        <dbReference type="Proteomes" id="UP001628281"/>
    </source>
</evidence>
<keyword evidence="2" id="KW-1185">Reference proteome</keyword>
<accession>A0ABW8VDM0</accession>
<organism evidence="1 2">
    <name type="scientific">Azospirillum argentinense</name>
    <dbReference type="NCBI Taxonomy" id="2970906"/>
    <lineage>
        <taxon>Bacteria</taxon>
        <taxon>Pseudomonadati</taxon>
        <taxon>Pseudomonadota</taxon>
        <taxon>Alphaproteobacteria</taxon>
        <taxon>Rhodospirillales</taxon>
        <taxon>Azospirillaceae</taxon>
        <taxon>Azospirillum</taxon>
    </lineage>
</organism>